<dbReference type="AlphaFoldDB" id="A6IFW3"/>
<organism evidence="1 2">
    <name type="scientific">Rattus norvegicus</name>
    <name type="common">Rat</name>
    <dbReference type="NCBI Taxonomy" id="10116"/>
    <lineage>
        <taxon>Eukaryota</taxon>
        <taxon>Metazoa</taxon>
        <taxon>Chordata</taxon>
        <taxon>Craniata</taxon>
        <taxon>Vertebrata</taxon>
        <taxon>Euteleostomi</taxon>
        <taxon>Mammalia</taxon>
        <taxon>Eutheria</taxon>
        <taxon>Euarchontoglires</taxon>
        <taxon>Glires</taxon>
        <taxon>Rodentia</taxon>
        <taxon>Myomorpha</taxon>
        <taxon>Muroidea</taxon>
        <taxon>Muridae</taxon>
        <taxon>Murinae</taxon>
        <taxon>Rattus</taxon>
    </lineage>
</organism>
<evidence type="ECO:0000313" key="2">
    <source>
        <dbReference type="Proteomes" id="UP000234681"/>
    </source>
</evidence>
<reference evidence="1 2" key="1">
    <citation type="submission" date="2005-09" db="EMBL/GenBank/DDBJ databases">
        <authorList>
            <person name="Mural R.J."/>
            <person name="Li P.W."/>
            <person name="Adams M.D."/>
            <person name="Amanatides P.G."/>
            <person name="Baden-Tillson H."/>
            <person name="Barnstead M."/>
            <person name="Chin S.H."/>
            <person name="Dew I."/>
            <person name="Evans C.A."/>
            <person name="Ferriera S."/>
            <person name="Flanigan M."/>
            <person name="Fosler C."/>
            <person name="Glodek A."/>
            <person name="Gu Z."/>
            <person name="Holt R.A."/>
            <person name="Jennings D."/>
            <person name="Kraft C.L."/>
            <person name="Lu F."/>
            <person name="Nguyen T."/>
            <person name="Nusskern D.R."/>
            <person name="Pfannkoch C.M."/>
            <person name="Sitter C."/>
            <person name="Sutton G.G."/>
            <person name="Venter J.C."/>
            <person name="Wang Z."/>
            <person name="Woodage T."/>
            <person name="Zheng X.H."/>
            <person name="Zhong F."/>
        </authorList>
    </citation>
    <scope>NUCLEOTIDE SEQUENCE [LARGE SCALE GENOMIC DNA]</scope>
    <source>
        <strain>BN</strain>
        <strain evidence="2">Sprague-Dawley</strain>
    </source>
</reference>
<gene>
    <name evidence="1" type="ORF">rCG_48980</name>
</gene>
<name>A6IFW3_RAT</name>
<protein>
    <submittedName>
        <fullName evidence="1">RCG48980, isoform CRA_a</fullName>
    </submittedName>
</protein>
<sequence>MRSRRSDALLELKDTHANGVTEEAMYRQLRMAAGDIFRRGPDCLPMGTEIPLRFISERKARLFLQVPQKNRCRVTDYWIPQNHGDLAVKFF</sequence>
<dbReference type="Proteomes" id="UP000234681">
    <property type="component" value="Chromosome 7"/>
</dbReference>
<evidence type="ECO:0000313" key="1">
    <source>
        <dbReference type="EMBL" id="EDM16935.1"/>
    </source>
</evidence>
<proteinExistence type="predicted"/>
<accession>A6IFW3</accession>
<dbReference type="EMBL" id="CH473960">
    <property type="protein sequence ID" value="EDM16935.1"/>
    <property type="molecule type" value="Genomic_DNA"/>
</dbReference>